<evidence type="ECO:0000313" key="1">
    <source>
        <dbReference type="EMBL" id="KAF7378178.1"/>
    </source>
</evidence>
<sequence length="190" mass="21995">MDSSESPRLPMDLEREIFELAAFLHPQCTLSLVLVAQRVKIWIDPMRFRTLSIHDGWSGFSRLPLFTVTKLVKFYPQALDHTRNVFFNIHYPLDVAADFLSRCESVVNLAFIGPMRMQHPELVLEDHPLERLSFPLTAFQQLFPYPDPFDGSHSIFSRITLRELKALQWSALKALRCSAVTHLRAQGTQW</sequence>
<organism evidence="1 2">
    <name type="scientific">Mycena sanguinolenta</name>
    <dbReference type="NCBI Taxonomy" id="230812"/>
    <lineage>
        <taxon>Eukaryota</taxon>
        <taxon>Fungi</taxon>
        <taxon>Dikarya</taxon>
        <taxon>Basidiomycota</taxon>
        <taxon>Agaricomycotina</taxon>
        <taxon>Agaricomycetes</taxon>
        <taxon>Agaricomycetidae</taxon>
        <taxon>Agaricales</taxon>
        <taxon>Marasmiineae</taxon>
        <taxon>Mycenaceae</taxon>
        <taxon>Mycena</taxon>
    </lineage>
</organism>
<dbReference type="OrthoDB" id="3070099at2759"/>
<dbReference type="AlphaFoldDB" id="A0A8H7DMU6"/>
<dbReference type="Proteomes" id="UP000623467">
    <property type="component" value="Unassembled WGS sequence"/>
</dbReference>
<accession>A0A8H7DMU6</accession>
<dbReference type="EMBL" id="JACAZH010000001">
    <property type="protein sequence ID" value="KAF7378178.1"/>
    <property type="molecule type" value="Genomic_DNA"/>
</dbReference>
<reference evidence="1" key="1">
    <citation type="submission" date="2020-05" db="EMBL/GenBank/DDBJ databases">
        <title>Mycena genomes resolve the evolution of fungal bioluminescence.</title>
        <authorList>
            <person name="Tsai I.J."/>
        </authorList>
    </citation>
    <scope>NUCLEOTIDE SEQUENCE</scope>
    <source>
        <strain evidence="1">160909Yilan</strain>
    </source>
</reference>
<proteinExistence type="predicted"/>
<comment type="caution">
    <text evidence="1">The sequence shown here is derived from an EMBL/GenBank/DDBJ whole genome shotgun (WGS) entry which is preliminary data.</text>
</comment>
<gene>
    <name evidence="1" type="ORF">MSAN_00242300</name>
</gene>
<protein>
    <submittedName>
        <fullName evidence="1">Uncharacterized protein</fullName>
    </submittedName>
</protein>
<name>A0A8H7DMU6_9AGAR</name>
<keyword evidence="2" id="KW-1185">Reference proteome</keyword>
<evidence type="ECO:0000313" key="2">
    <source>
        <dbReference type="Proteomes" id="UP000623467"/>
    </source>
</evidence>